<gene>
    <name evidence="1" type="ORF">TNIN_178641</name>
</gene>
<dbReference type="EMBL" id="BMAV01014356">
    <property type="protein sequence ID" value="GFY62696.1"/>
    <property type="molecule type" value="Genomic_DNA"/>
</dbReference>
<dbReference type="AlphaFoldDB" id="A0A8X6XYJ4"/>
<reference evidence="1" key="1">
    <citation type="submission" date="2020-08" db="EMBL/GenBank/DDBJ databases">
        <title>Multicomponent nature underlies the extraordinary mechanical properties of spider dragline silk.</title>
        <authorList>
            <person name="Kono N."/>
            <person name="Nakamura H."/>
            <person name="Mori M."/>
            <person name="Yoshida Y."/>
            <person name="Ohtoshi R."/>
            <person name="Malay A.D."/>
            <person name="Moran D.A.P."/>
            <person name="Tomita M."/>
            <person name="Numata K."/>
            <person name="Arakawa K."/>
        </authorList>
    </citation>
    <scope>NUCLEOTIDE SEQUENCE</scope>
</reference>
<evidence type="ECO:0000313" key="1">
    <source>
        <dbReference type="EMBL" id="GFY62696.1"/>
    </source>
</evidence>
<evidence type="ECO:0000313" key="2">
    <source>
        <dbReference type="Proteomes" id="UP000886998"/>
    </source>
</evidence>
<proteinExistence type="predicted"/>
<protein>
    <submittedName>
        <fullName evidence="1">Uncharacterized protein</fullName>
    </submittedName>
</protein>
<keyword evidence="2" id="KW-1185">Reference proteome</keyword>
<accession>A0A8X6XYJ4</accession>
<dbReference type="Proteomes" id="UP000886998">
    <property type="component" value="Unassembled WGS sequence"/>
</dbReference>
<organism evidence="1 2">
    <name type="scientific">Trichonephila inaurata madagascariensis</name>
    <dbReference type="NCBI Taxonomy" id="2747483"/>
    <lineage>
        <taxon>Eukaryota</taxon>
        <taxon>Metazoa</taxon>
        <taxon>Ecdysozoa</taxon>
        <taxon>Arthropoda</taxon>
        <taxon>Chelicerata</taxon>
        <taxon>Arachnida</taxon>
        <taxon>Araneae</taxon>
        <taxon>Araneomorphae</taxon>
        <taxon>Entelegynae</taxon>
        <taxon>Araneoidea</taxon>
        <taxon>Nephilidae</taxon>
        <taxon>Trichonephila</taxon>
        <taxon>Trichonephila inaurata</taxon>
    </lineage>
</organism>
<sequence length="154" mass="17392">MNFACASELALAVGEEFVSRETKRQGSDLSSPTFAPGSSSIFSLYSLCNSLSDGPEKQSSHVFYRKEDYSACVVKTRRLYKLLSLSVSLRAEVRKHRISLALLQINYSLRNGQGRCLLKFRRKKGRCKAKGFPTGTRGDGLEFSCTYPREIWKY</sequence>
<name>A0A8X6XYJ4_9ARAC</name>
<comment type="caution">
    <text evidence="1">The sequence shown here is derived from an EMBL/GenBank/DDBJ whole genome shotgun (WGS) entry which is preliminary data.</text>
</comment>